<accession>A0A7R8CTJ0</accession>
<evidence type="ECO:0000313" key="2">
    <source>
        <dbReference type="Proteomes" id="UP000675881"/>
    </source>
</evidence>
<gene>
    <name evidence="1" type="ORF">LSAA_9246</name>
</gene>
<dbReference type="AlphaFoldDB" id="A0A7R8CTJ0"/>
<name>A0A7R8CTJ0_LEPSM</name>
<proteinExistence type="predicted"/>
<keyword evidence="2" id="KW-1185">Reference proteome</keyword>
<protein>
    <submittedName>
        <fullName evidence="1">(salmon louse) hypothetical protein</fullName>
    </submittedName>
</protein>
<sequence length="193" mass="22527">MLPACTLPSHFWFGFFILLSTRVEGIDYISHKQSLPILLEYQCQRSGWGRPATSVMELHLLRSHPEMKEKIVRNELIYYRDTHKSDVLDNPTILKGECNTWYIASCENRKDDGTFQMDHLVRVKKCNTLTWKYPRKPDTLDLHSASILDFDVDGEWDVSNNRFMTFSLRKHDAINSMVEKASLQISSIFIQVL</sequence>
<reference evidence="1" key="1">
    <citation type="submission" date="2021-02" db="EMBL/GenBank/DDBJ databases">
        <authorList>
            <person name="Bekaert M."/>
        </authorList>
    </citation>
    <scope>NUCLEOTIDE SEQUENCE</scope>
    <source>
        <strain evidence="1">IoA-00</strain>
    </source>
</reference>
<evidence type="ECO:0000313" key="1">
    <source>
        <dbReference type="EMBL" id="CAF2926747.1"/>
    </source>
</evidence>
<dbReference type="EMBL" id="HG994583">
    <property type="protein sequence ID" value="CAF2926747.1"/>
    <property type="molecule type" value="Genomic_DNA"/>
</dbReference>
<dbReference type="Proteomes" id="UP000675881">
    <property type="component" value="Chromosome 4"/>
</dbReference>
<organism evidence="1 2">
    <name type="scientific">Lepeophtheirus salmonis</name>
    <name type="common">Salmon louse</name>
    <name type="synonym">Caligus salmonis</name>
    <dbReference type="NCBI Taxonomy" id="72036"/>
    <lineage>
        <taxon>Eukaryota</taxon>
        <taxon>Metazoa</taxon>
        <taxon>Ecdysozoa</taxon>
        <taxon>Arthropoda</taxon>
        <taxon>Crustacea</taxon>
        <taxon>Multicrustacea</taxon>
        <taxon>Hexanauplia</taxon>
        <taxon>Copepoda</taxon>
        <taxon>Siphonostomatoida</taxon>
        <taxon>Caligidae</taxon>
        <taxon>Lepeophtheirus</taxon>
    </lineage>
</organism>